<keyword evidence="2" id="KW-0732">Signal</keyword>
<keyword evidence="4" id="KW-1185">Reference proteome</keyword>
<feature type="compositionally biased region" description="Polar residues" evidence="1">
    <location>
        <begin position="53"/>
        <end position="64"/>
    </location>
</feature>
<dbReference type="InParanoid" id="A0A024GVA1"/>
<reference evidence="3 4" key="1">
    <citation type="submission" date="2012-05" db="EMBL/GenBank/DDBJ databases">
        <title>Recombination and specialization in a pathogen metapopulation.</title>
        <authorList>
            <person name="Gardiner A."/>
            <person name="Kemen E."/>
            <person name="Schultz-Larsen T."/>
            <person name="MacLean D."/>
            <person name="Van Oosterhout C."/>
            <person name="Jones J.D.G."/>
        </authorList>
    </citation>
    <scope>NUCLEOTIDE SEQUENCE [LARGE SCALE GENOMIC DNA]</scope>
    <source>
        <strain evidence="3 4">Ac Nc2</strain>
    </source>
</reference>
<dbReference type="Proteomes" id="UP000053237">
    <property type="component" value="Unassembled WGS sequence"/>
</dbReference>
<feature type="region of interest" description="Disordered" evidence="1">
    <location>
        <begin position="53"/>
        <end position="77"/>
    </location>
</feature>
<comment type="caution">
    <text evidence="3">The sequence shown here is derived from an EMBL/GenBank/DDBJ whole genome shotgun (WGS) entry which is preliminary data.</text>
</comment>
<accession>A0A024GVA1</accession>
<name>A0A024GVA1_9STRA</name>
<gene>
    <name evidence="3" type="ORF">BN9_134840</name>
</gene>
<organism evidence="3 4">
    <name type="scientific">Albugo candida</name>
    <dbReference type="NCBI Taxonomy" id="65357"/>
    <lineage>
        <taxon>Eukaryota</taxon>
        <taxon>Sar</taxon>
        <taxon>Stramenopiles</taxon>
        <taxon>Oomycota</taxon>
        <taxon>Peronosporomycetes</taxon>
        <taxon>Albuginales</taxon>
        <taxon>Albuginaceae</taxon>
        <taxon>Albugo</taxon>
    </lineage>
</organism>
<protein>
    <submittedName>
        <fullName evidence="3">Uncharacterized protein</fullName>
    </submittedName>
</protein>
<proteinExistence type="predicted"/>
<dbReference type="EMBL" id="CAIX01002134">
    <property type="protein sequence ID" value="CCI50943.1"/>
    <property type="molecule type" value="Genomic_DNA"/>
</dbReference>
<evidence type="ECO:0000256" key="1">
    <source>
        <dbReference type="SAM" id="MobiDB-lite"/>
    </source>
</evidence>
<dbReference type="AlphaFoldDB" id="A0A024GVA1"/>
<feature type="signal peptide" evidence="2">
    <location>
        <begin position="1"/>
        <end position="23"/>
    </location>
</feature>
<evidence type="ECO:0000313" key="4">
    <source>
        <dbReference type="Proteomes" id="UP000053237"/>
    </source>
</evidence>
<evidence type="ECO:0000313" key="3">
    <source>
        <dbReference type="EMBL" id="CCI50943.1"/>
    </source>
</evidence>
<feature type="chain" id="PRO_5001529671" evidence="2">
    <location>
        <begin position="24"/>
        <end position="77"/>
    </location>
</feature>
<evidence type="ECO:0000256" key="2">
    <source>
        <dbReference type="SAM" id="SignalP"/>
    </source>
</evidence>
<sequence length="77" mass="8467">MSPWIVKDFVTLFIWVFQLPSLSYHEEAAIFQAYCLGGLKPLPTLPGIELTTSGRGSVRSSAQPTELGADPKSTHIY</sequence>